<dbReference type="InterPro" id="IPR004305">
    <property type="entry name" value="Thiaminase-2/PQQC"/>
</dbReference>
<keyword evidence="4" id="KW-1185">Reference proteome</keyword>
<evidence type="ECO:0000313" key="3">
    <source>
        <dbReference type="EMBL" id="KAF9453737.1"/>
    </source>
</evidence>
<name>A0A9P5XLJ5_9AGAR</name>
<dbReference type="Gene3D" id="3.40.1190.20">
    <property type="match status" value="1"/>
</dbReference>
<dbReference type="SUPFAM" id="SSF48613">
    <property type="entry name" value="Heme oxygenase-like"/>
    <property type="match status" value="1"/>
</dbReference>
<dbReference type="EMBL" id="MU151059">
    <property type="protein sequence ID" value="KAF9453737.1"/>
    <property type="molecule type" value="Genomic_DNA"/>
</dbReference>
<dbReference type="SUPFAM" id="SSF53613">
    <property type="entry name" value="Ribokinase-like"/>
    <property type="match status" value="1"/>
</dbReference>
<dbReference type="InterPro" id="IPR016084">
    <property type="entry name" value="Haem_Oase-like_multi-hlx"/>
</dbReference>
<organism evidence="3 4">
    <name type="scientific">Macrolepiota fuliginosa MF-IS2</name>
    <dbReference type="NCBI Taxonomy" id="1400762"/>
    <lineage>
        <taxon>Eukaryota</taxon>
        <taxon>Fungi</taxon>
        <taxon>Dikarya</taxon>
        <taxon>Basidiomycota</taxon>
        <taxon>Agaricomycotina</taxon>
        <taxon>Agaricomycetes</taxon>
        <taxon>Agaricomycetidae</taxon>
        <taxon>Agaricales</taxon>
        <taxon>Agaricineae</taxon>
        <taxon>Agaricaceae</taxon>
        <taxon>Macrolepiota</taxon>
    </lineage>
</organism>
<dbReference type="CDD" id="cd01169">
    <property type="entry name" value="HMPP_kinase"/>
    <property type="match status" value="1"/>
</dbReference>
<dbReference type="Gene3D" id="1.20.910.10">
    <property type="entry name" value="Heme oxygenase-like"/>
    <property type="match status" value="1"/>
</dbReference>
<dbReference type="GO" id="GO:0005829">
    <property type="term" value="C:cytosol"/>
    <property type="evidence" value="ECO:0007669"/>
    <property type="project" value="TreeGrafter"/>
</dbReference>
<dbReference type="GO" id="GO:0009228">
    <property type="term" value="P:thiamine biosynthetic process"/>
    <property type="evidence" value="ECO:0007669"/>
    <property type="project" value="InterPro"/>
</dbReference>
<dbReference type="OrthoDB" id="10028886at2759"/>
<dbReference type="PANTHER" id="PTHR20858">
    <property type="entry name" value="PHOSPHOMETHYLPYRIMIDINE KINASE"/>
    <property type="match status" value="1"/>
</dbReference>
<evidence type="ECO:0000259" key="2">
    <source>
        <dbReference type="Pfam" id="PF08543"/>
    </source>
</evidence>
<dbReference type="AlphaFoldDB" id="A0A9P5XLJ5"/>
<comment type="caution">
    <text evidence="3">The sequence shown here is derived from an EMBL/GenBank/DDBJ whole genome shotgun (WGS) entry which is preliminary data.</text>
</comment>
<feature type="domain" description="Pyridoxamine kinase/Phosphomethylpyrimidine kinase" evidence="2">
    <location>
        <begin position="242"/>
        <end position="319"/>
    </location>
</feature>
<evidence type="ECO:0000313" key="4">
    <source>
        <dbReference type="Proteomes" id="UP000807342"/>
    </source>
</evidence>
<dbReference type="CDD" id="cd19367">
    <property type="entry name" value="TenA_C_ScTHI20-like"/>
    <property type="match status" value="1"/>
</dbReference>
<evidence type="ECO:0000259" key="1">
    <source>
        <dbReference type="Pfam" id="PF03070"/>
    </source>
</evidence>
<dbReference type="InterPro" id="IPR004399">
    <property type="entry name" value="HMP/HMP-P_kinase_dom"/>
</dbReference>
<dbReference type="PANTHER" id="PTHR20858:SF17">
    <property type="entry name" value="HYDROXYMETHYLPYRIMIDINE_PHOSPHOMETHYLPYRIMIDINE KINASE THI20-RELATED"/>
    <property type="match status" value="1"/>
</dbReference>
<protein>
    <submittedName>
        <fullName evidence="3">Thiamine biosynthesis protein</fullName>
    </submittedName>
</protein>
<dbReference type="Pfam" id="PF08543">
    <property type="entry name" value="Phos_pyr_kin"/>
    <property type="match status" value="2"/>
</dbReference>
<dbReference type="GO" id="GO:0008902">
    <property type="term" value="F:hydroxymethylpyrimidine kinase activity"/>
    <property type="evidence" value="ECO:0007669"/>
    <property type="project" value="TreeGrafter"/>
</dbReference>
<sequence>MTPKTSSSPPVLTIAGSDCSGGAGIQADLKTFCAYKCYGASVITALTAQNTIAVADVFATPPQFIEKQVGMVLSDIDIKAIKTGMLFDAENTRAVVRSIEKHYSSSPSTKPPIICDPVCVSTSGHTLLHSDALDVLINELFPLATLITPNKSEAELLLSQRGFPMKINALEDMISAASRMILIFASHAVLVKGGHITATIEDVNRLAKANSQVRVLRHGLLGENMEILLASGEGRPDIDFNPELVVDVLQERGGETTLFVRPRVESTSTHGTGCTLSAAIACALAHGGTLVDAIDSATVYTHLGIETAEPIGQGHGPLNHLHSISKVLIPKPTRFNPYPFTKFLINSTAPTWKAYVEHDFVKQLGKGSLPRSAFLHFIIQDYHYLKYYARAYGLLAAKSSAFTEIDAATRTVLNILSEINTHKAFCHSFGVTQEELDSTPETTATTAYGAYLIDTGLQGDSTKLLMALLACLLGYGEVGLWLKKEATKEDSWVVYEGNSYKQWMDDYSGVGYQQAVWLGLGVIEARASGDPPSVLRLEEWKNVWERCTLLEKGFWDSAMANA</sequence>
<feature type="domain" description="Thiaminase-2/PQQC" evidence="1">
    <location>
        <begin position="349"/>
        <end position="559"/>
    </location>
</feature>
<dbReference type="Proteomes" id="UP000807342">
    <property type="component" value="Unassembled WGS sequence"/>
</dbReference>
<dbReference type="GO" id="GO:0008972">
    <property type="term" value="F:phosphomethylpyrimidine kinase activity"/>
    <property type="evidence" value="ECO:0007669"/>
    <property type="project" value="InterPro"/>
</dbReference>
<gene>
    <name evidence="3" type="ORF">P691DRAFT_719213</name>
</gene>
<dbReference type="InterPro" id="IPR029056">
    <property type="entry name" value="Ribokinase-like"/>
</dbReference>
<dbReference type="InterPro" id="IPR013749">
    <property type="entry name" value="PM/HMP-P_kinase-1"/>
</dbReference>
<feature type="domain" description="Pyridoxamine kinase/Phosphomethylpyrimidine kinase" evidence="2">
    <location>
        <begin position="18"/>
        <end position="213"/>
    </location>
</feature>
<proteinExistence type="predicted"/>
<reference evidence="3" key="1">
    <citation type="submission" date="2020-11" db="EMBL/GenBank/DDBJ databases">
        <authorList>
            <consortium name="DOE Joint Genome Institute"/>
            <person name="Ahrendt S."/>
            <person name="Riley R."/>
            <person name="Andreopoulos W."/>
            <person name="Labutti K."/>
            <person name="Pangilinan J."/>
            <person name="Ruiz-Duenas F.J."/>
            <person name="Barrasa J.M."/>
            <person name="Sanchez-Garcia M."/>
            <person name="Camarero S."/>
            <person name="Miyauchi S."/>
            <person name="Serrano A."/>
            <person name="Linde D."/>
            <person name="Babiker R."/>
            <person name="Drula E."/>
            <person name="Ayuso-Fernandez I."/>
            <person name="Pacheco R."/>
            <person name="Padilla G."/>
            <person name="Ferreira P."/>
            <person name="Barriuso J."/>
            <person name="Kellner H."/>
            <person name="Castanera R."/>
            <person name="Alfaro M."/>
            <person name="Ramirez L."/>
            <person name="Pisabarro A.G."/>
            <person name="Kuo A."/>
            <person name="Tritt A."/>
            <person name="Lipzen A."/>
            <person name="He G."/>
            <person name="Yan M."/>
            <person name="Ng V."/>
            <person name="Cullen D."/>
            <person name="Martin F."/>
            <person name="Rosso M.-N."/>
            <person name="Henrissat B."/>
            <person name="Hibbett D."/>
            <person name="Martinez A.T."/>
            <person name="Grigoriev I.V."/>
        </authorList>
    </citation>
    <scope>NUCLEOTIDE SEQUENCE</scope>
    <source>
        <strain evidence="3">MF-IS2</strain>
    </source>
</reference>
<accession>A0A9P5XLJ5</accession>
<dbReference type="Pfam" id="PF03070">
    <property type="entry name" value="TENA_THI-4"/>
    <property type="match status" value="1"/>
</dbReference>